<evidence type="ECO:0000259" key="4">
    <source>
        <dbReference type="SMART" id="SM00852"/>
    </source>
</evidence>
<dbReference type="NCBIfam" id="TIGR00177">
    <property type="entry name" value="molyb_syn"/>
    <property type="match status" value="1"/>
</dbReference>
<keyword evidence="3" id="KW-0501">Molybdenum cofactor biosynthesis</keyword>
<sequence>MASTDANADRAGPTIRSILDARGGYVCNDHAIVPDELESIQNTVKQWAKRGDIDLILTTGGTGFSLRDVTPEAVRPLMEREAPGLIHLIMTSSLQHTPFAALSRPAAGTIGRTLVITFPGSVKAVKENLDALFNGGVLERAVEYLQGGAEKRNK</sequence>
<dbReference type="EC" id="2.10.1.1" evidence="2"/>
<reference evidence="5" key="1">
    <citation type="submission" date="2020-11" db="EMBL/GenBank/DDBJ databases">
        <authorList>
            <consortium name="DOE Joint Genome Institute"/>
            <person name="Ahrendt S."/>
            <person name="Riley R."/>
            <person name="Andreopoulos W."/>
            <person name="Labutti K."/>
            <person name="Pangilinan J."/>
            <person name="Ruiz-Duenas F.J."/>
            <person name="Barrasa J.M."/>
            <person name="Sanchez-Garcia M."/>
            <person name="Camarero S."/>
            <person name="Miyauchi S."/>
            <person name="Serrano A."/>
            <person name="Linde D."/>
            <person name="Babiker R."/>
            <person name="Drula E."/>
            <person name="Ayuso-Fernandez I."/>
            <person name="Pacheco R."/>
            <person name="Padilla G."/>
            <person name="Ferreira P."/>
            <person name="Barriuso J."/>
            <person name="Kellner H."/>
            <person name="Castanera R."/>
            <person name="Alfaro M."/>
            <person name="Ramirez L."/>
            <person name="Pisabarro A.G."/>
            <person name="Kuo A."/>
            <person name="Tritt A."/>
            <person name="Lipzen A."/>
            <person name="He G."/>
            <person name="Yan M."/>
            <person name="Ng V."/>
            <person name="Cullen D."/>
            <person name="Martin F."/>
            <person name="Rosso M.-N."/>
            <person name="Henrissat B."/>
            <person name="Hibbett D."/>
            <person name="Martinez A.T."/>
            <person name="Grigoriev I.V."/>
        </authorList>
    </citation>
    <scope>NUCLEOTIDE SEQUENCE</scope>
    <source>
        <strain evidence="5">CBS 247.69</strain>
    </source>
</reference>
<name>A0A9P5Y259_9AGAR</name>
<dbReference type="Pfam" id="PF00994">
    <property type="entry name" value="MoCF_biosynth"/>
    <property type="match status" value="1"/>
</dbReference>
<dbReference type="PANTHER" id="PTHR43764">
    <property type="entry name" value="MOLYBDENUM COFACTOR BIOSYNTHESIS"/>
    <property type="match status" value="1"/>
</dbReference>
<dbReference type="EMBL" id="MU150276">
    <property type="protein sequence ID" value="KAF9462017.1"/>
    <property type="molecule type" value="Genomic_DNA"/>
</dbReference>
<accession>A0A9P5Y259</accession>
<dbReference type="InterPro" id="IPR051920">
    <property type="entry name" value="MPT_Adenylyltrnsfr/MoaC-Rel"/>
</dbReference>
<dbReference type="PROSITE" id="PS01078">
    <property type="entry name" value="MOCF_BIOSYNTHESIS_1"/>
    <property type="match status" value="1"/>
</dbReference>
<evidence type="ECO:0000256" key="3">
    <source>
        <dbReference type="ARBA" id="ARBA00023150"/>
    </source>
</evidence>
<comment type="pathway">
    <text evidence="1">Cofactor biosynthesis; molybdopterin biosynthesis.</text>
</comment>
<proteinExistence type="predicted"/>
<dbReference type="Gene3D" id="3.40.980.10">
    <property type="entry name" value="MoaB/Mog-like domain"/>
    <property type="match status" value="1"/>
</dbReference>
<protein>
    <recommendedName>
        <fullName evidence="2">molybdopterin molybdotransferase</fullName>
        <ecNumber evidence="2">2.10.1.1</ecNumber>
    </recommendedName>
</protein>
<evidence type="ECO:0000256" key="1">
    <source>
        <dbReference type="ARBA" id="ARBA00005046"/>
    </source>
</evidence>
<dbReference type="PANTHER" id="PTHR43764:SF1">
    <property type="entry name" value="MOLYBDOPTERIN MOLYBDOTRANSFERASE"/>
    <property type="match status" value="1"/>
</dbReference>
<comment type="caution">
    <text evidence="5">The sequence shown here is derived from an EMBL/GenBank/DDBJ whole genome shotgun (WGS) entry which is preliminary data.</text>
</comment>
<dbReference type="CDD" id="cd00886">
    <property type="entry name" value="MogA_MoaB"/>
    <property type="match status" value="1"/>
</dbReference>
<dbReference type="InterPro" id="IPR001453">
    <property type="entry name" value="MoaB/Mog_dom"/>
</dbReference>
<evidence type="ECO:0000313" key="5">
    <source>
        <dbReference type="EMBL" id="KAF9462017.1"/>
    </source>
</evidence>
<dbReference type="OrthoDB" id="4349954at2759"/>
<keyword evidence="6" id="KW-1185">Reference proteome</keyword>
<gene>
    <name evidence="5" type="ORF">BDZ94DRAFT_1310038</name>
</gene>
<dbReference type="Proteomes" id="UP000807353">
    <property type="component" value="Unassembled WGS sequence"/>
</dbReference>
<dbReference type="SMART" id="SM00852">
    <property type="entry name" value="MoCF_biosynth"/>
    <property type="match status" value="1"/>
</dbReference>
<dbReference type="GO" id="GO:0006777">
    <property type="term" value="P:Mo-molybdopterin cofactor biosynthetic process"/>
    <property type="evidence" value="ECO:0007669"/>
    <property type="project" value="UniProtKB-KW"/>
</dbReference>
<dbReference type="AlphaFoldDB" id="A0A9P5Y259"/>
<dbReference type="InterPro" id="IPR008284">
    <property type="entry name" value="MoCF_biosynth_CS"/>
</dbReference>
<dbReference type="InterPro" id="IPR036425">
    <property type="entry name" value="MoaB/Mog-like_dom_sf"/>
</dbReference>
<feature type="domain" description="MoaB/Mog" evidence="4">
    <location>
        <begin position="9"/>
        <end position="140"/>
    </location>
</feature>
<evidence type="ECO:0000313" key="6">
    <source>
        <dbReference type="Proteomes" id="UP000807353"/>
    </source>
</evidence>
<organism evidence="5 6">
    <name type="scientific">Collybia nuda</name>
    <dbReference type="NCBI Taxonomy" id="64659"/>
    <lineage>
        <taxon>Eukaryota</taxon>
        <taxon>Fungi</taxon>
        <taxon>Dikarya</taxon>
        <taxon>Basidiomycota</taxon>
        <taxon>Agaricomycotina</taxon>
        <taxon>Agaricomycetes</taxon>
        <taxon>Agaricomycetidae</taxon>
        <taxon>Agaricales</taxon>
        <taxon>Tricholomatineae</taxon>
        <taxon>Clitocybaceae</taxon>
        <taxon>Collybia</taxon>
    </lineage>
</organism>
<evidence type="ECO:0000256" key="2">
    <source>
        <dbReference type="ARBA" id="ARBA00013269"/>
    </source>
</evidence>
<dbReference type="SUPFAM" id="SSF53218">
    <property type="entry name" value="Molybdenum cofactor biosynthesis proteins"/>
    <property type="match status" value="1"/>
</dbReference>
<dbReference type="GO" id="GO:0061599">
    <property type="term" value="F:molybdopterin molybdotransferase activity"/>
    <property type="evidence" value="ECO:0007669"/>
    <property type="project" value="UniProtKB-EC"/>
</dbReference>